<name>A0A183AW58_9TREM</name>
<evidence type="ECO:0000313" key="4">
    <source>
        <dbReference type="EMBL" id="VDP88173.1"/>
    </source>
</evidence>
<feature type="region of interest" description="Disordered" evidence="1">
    <location>
        <begin position="17"/>
        <end position="41"/>
    </location>
</feature>
<dbReference type="WBParaSite" id="ECPE_0001122801-mRNA-1">
    <property type="protein sequence ID" value="ECPE_0001122801-mRNA-1"/>
    <property type="gene ID" value="ECPE_0001122801"/>
</dbReference>
<dbReference type="PANTHER" id="PTHR34988">
    <property type="entry name" value="PROTEIN, PUTATIVE-RELATED"/>
    <property type="match status" value="1"/>
</dbReference>
<dbReference type="InterPro" id="IPR005175">
    <property type="entry name" value="PPC_dom"/>
</dbReference>
<keyword evidence="5" id="KW-1185">Reference proteome</keyword>
<feature type="region of interest" description="Disordered" evidence="1">
    <location>
        <begin position="406"/>
        <end position="462"/>
    </location>
</feature>
<dbReference type="AlphaFoldDB" id="A0A183AW58"/>
<evidence type="ECO:0000259" key="3">
    <source>
        <dbReference type="PROSITE" id="PS51742"/>
    </source>
</evidence>
<dbReference type="Gene3D" id="3.30.1330.80">
    <property type="entry name" value="Hypothetical protein, similar to alpha- acetolactate decarboxylase, domain 2"/>
    <property type="match status" value="1"/>
</dbReference>
<feature type="compositionally biased region" description="Pro residues" evidence="1">
    <location>
        <begin position="143"/>
        <end position="162"/>
    </location>
</feature>
<dbReference type="OrthoDB" id="2156856at2759"/>
<feature type="compositionally biased region" description="Low complexity" evidence="1">
    <location>
        <begin position="221"/>
        <end position="230"/>
    </location>
</feature>
<organism evidence="6">
    <name type="scientific">Echinostoma caproni</name>
    <dbReference type="NCBI Taxonomy" id="27848"/>
    <lineage>
        <taxon>Eukaryota</taxon>
        <taxon>Metazoa</taxon>
        <taxon>Spiralia</taxon>
        <taxon>Lophotrochozoa</taxon>
        <taxon>Platyhelminthes</taxon>
        <taxon>Trematoda</taxon>
        <taxon>Digenea</taxon>
        <taxon>Plagiorchiida</taxon>
        <taxon>Echinostomata</taxon>
        <taxon>Echinostomatoidea</taxon>
        <taxon>Echinostomatidae</taxon>
        <taxon>Echinostoma</taxon>
    </lineage>
</organism>
<evidence type="ECO:0000256" key="1">
    <source>
        <dbReference type="SAM" id="MobiDB-lite"/>
    </source>
</evidence>
<dbReference type="Proteomes" id="UP000272942">
    <property type="component" value="Unassembled WGS sequence"/>
</dbReference>
<accession>A0A183AW58</accession>
<evidence type="ECO:0000313" key="6">
    <source>
        <dbReference type="WBParaSite" id="ECPE_0001122801-mRNA-1"/>
    </source>
</evidence>
<evidence type="ECO:0000313" key="5">
    <source>
        <dbReference type="Proteomes" id="UP000272942"/>
    </source>
</evidence>
<reference evidence="6" key="1">
    <citation type="submission" date="2016-06" db="UniProtKB">
        <authorList>
            <consortium name="WormBaseParasite"/>
        </authorList>
    </citation>
    <scope>IDENTIFICATION</scope>
</reference>
<feature type="region of interest" description="Disordered" evidence="1">
    <location>
        <begin position="143"/>
        <end position="230"/>
    </location>
</feature>
<dbReference type="Pfam" id="PF03479">
    <property type="entry name" value="PCC"/>
    <property type="match status" value="1"/>
</dbReference>
<feature type="compositionally biased region" description="Low complexity" evidence="1">
    <location>
        <begin position="432"/>
        <end position="443"/>
    </location>
</feature>
<reference evidence="4 5" key="2">
    <citation type="submission" date="2018-11" db="EMBL/GenBank/DDBJ databases">
        <authorList>
            <consortium name="Pathogen Informatics"/>
        </authorList>
    </citation>
    <scope>NUCLEOTIDE SEQUENCE [LARGE SCALE GENOMIC DNA]</scope>
    <source>
        <strain evidence="4 5">Egypt</strain>
    </source>
</reference>
<feature type="chain" id="PRO_5043138210" evidence="2">
    <location>
        <begin position="18"/>
        <end position="494"/>
    </location>
</feature>
<dbReference type="PANTHER" id="PTHR34988:SF1">
    <property type="entry name" value="DNA-BINDING PROTEIN"/>
    <property type="match status" value="1"/>
</dbReference>
<dbReference type="CDD" id="cd11378">
    <property type="entry name" value="DUF296"/>
    <property type="match status" value="1"/>
</dbReference>
<feature type="domain" description="PPC" evidence="3">
    <location>
        <begin position="288"/>
        <end position="419"/>
    </location>
</feature>
<sequence>MMMATWAAAAMAAAASGTNHPLTDPSVPLNNQTQKLPESQPNSNALKIPYPPAPFPFHPVNPTLPTGSGKFAPRGPVPSDLRHGSAYANILANDIMHTKYPDSSVGSTRGLMNRSMHNHPAPVDFTKVPHPWNWAFGFPPAIPTAPPPPPPPPPPQPAPPTVQAPSPVTSASSSVTRPTSTKGLSDPDNRIGKGRTVENIHPVESMDHSDHDLGTRVPSCPSISSLDAASASPPLDVCNAPDLGQQSSPESNQGRDCLSPLWWINLTQPNRAQEQSHRIPPGRTVEKNGPLNMHMLRLGPGQDLRACLSHYVTSQHLNGAFVVTCCGSVRNARLRLANLEVKEFGGPFEIVSLVGTLDCEGQPHLHIALADSTGAVCGGHLLGPSRIHTTAELVLGVVDFAPTKTVTTSSPSAKELKRPASKMTAEVEGEQPLSLSTSLSPKSPTDHSDVTAASVDARSKTPRLESQLRIRLVRKTDPSTGFKELTVESTGAAV</sequence>
<dbReference type="PROSITE" id="PS51742">
    <property type="entry name" value="PPC"/>
    <property type="match status" value="1"/>
</dbReference>
<proteinExistence type="predicted"/>
<protein>
    <submittedName>
        <fullName evidence="6">PPC domain-containing protein</fullName>
    </submittedName>
</protein>
<feature type="compositionally biased region" description="Polar residues" evidence="1">
    <location>
        <begin position="28"/>
        <end position="41"/>
    </location>
</feature>
<evidence type="ECO:0000256" key="2">
    <source>
        <dbReference type="SAM" id="SignalP"/>
    </source>
</evidence>
<feature type="signal peptide" evidence="2">
    <location>
        <begin position="1"/>
        <end position="17"/>
    </location>
</feature>
<feature type="compositionally biased region" description="Low complexity" evidence="1">
    <location>
        <begin position="163"/>
        <end position="181"/>
    </location>
</feature>
<feature type="compositionally biased region" description="Basic and acidic residues" evidence="1">
    <location>
        <begin position="204"/>
        <end position="214"/>
    </location>
</feature>
<dbReference type="EMBL" id="UZAN01050366">
    <property type="protein sequence ID" value="VDP88173.1"/>
    <property type="molecule type" value="Genomic_DNA"/>
</dbReference>
<dbReference type="SUPFAM" id="SSF117856">
    <property type="entry name" value="AF0104/ALDC/Ptd012-like"/>
    <property type="match status" value="1"/>
</dbReference>
<gene>
    <name evidence="4" type="ORF">ECPE_LOCUS11193</name>
</gene>
<keyword evidence="2" id="KW-0732">Signal</keyword>
<feature type="compositionally biased region" description="Basic and acidic residues" evidence="1">
    <location>
        <begin position="185"/>
        <end position="198"/>
    </location>
</feature>